<dbReference type="EMBL" id="NBSK02000009">
    <property type="protein sequence ID" value="KAJ0187328.1"/>
    <property type="molecule type" value="Genomic_DNA"/>
</dbReference>
<proteinExistence type="predicted"/>
<evidence type="ECO:0000313" key="2">
    <source>
        <dbReference type="Proteomes" id="UP000235145"/>
    </source>
</evidence>
<organism evidence="1 2">
    <name type="scientific">Lactuca sativa</name>
    <name type="common">Garden lettuce</name>
    <dbReference type="NCBI Taxonomy" id="4236"/>
    <lineage>
        <taxon>Eukaryota</taxon>
        <taxon>Viridiplantae</taxon>
        <taxon>Streptophyta</taxon>
        <taxon>Embryophyta</taxon>
        <taxon>Tracheophyta</taxon>
        <taxon>Spermatophyta</taxon>
        <taxon>Magnoliopsida</taxon>
        <taxon>eudicotyledons</taxon>
        <taxon>Gunneridae</taxon>
        <taxon>Pentapetalae</taxon>
        <taxon>asterids</taxon>
        <taxon>campanulids</taxon>
        <taxon>Asterales</taxon>
        <taxon>Asteraceae</taxon>
        <taxon>Cichorioideae</taxon>
        <taxon>Cichorieae</taxon>
        <taxon>Lactucinae</taxon>
        <taxon>Lactuca</taxon>
    </lineage>
</organism>
<dbReference type="Proteomes" id="UP000235145">
    <property type="component" value="Unassembled WGS sequence"/>
</dbReference>
<evidence type="ECO:0000313" key="1">
    <source>
        <dbReference type="EMBL" id="KAJ0187328.1"/>
    </source>
</evidence>
<dbReference type="AlphaFoldDB" id="A0A9R1UHZ6"/>
<accession>A0A9R1UHZ6</accession>
<reference evidence="1 2" key="1">
    <citation type="journal article" date="2017" name="Nat. Commun.">
        <title>Genome assembly with in vitro proximity ligation data and whole-genome triplication in lettuce.</title>
        <authorList>
            <person name="Reyes-Chin-Wo S."/>
            <person name="Wang Z."/>
            <person name="Yang X."/>
            <person name="Kozik A."/>
            <person name="Arikit S."/>
            <person name="Song C."/>
            <person name="Xia L."/>
            <person name="Froenicke L."/>
            <person name="Lavelle D.O."/>
            <person name="Truco M.J."/>
            <person name="Xia R."/>
            <person name="Zhu S."/>
            <person name="Xu C."/>
            <person name="Xu H."/>
            <person name="Xu X."/>
            <person name="Cox K."/>
            <person name="Korf I."/>
            <person name="Meyers B.C."/>
            <person name="Michelmore R.W."/>
        </authorList>
    </citation>
    <scope>NUCLEOTIDE SEQUENCE [LARGE SCALE GENOMIC DNA]</scope>
    <source>
        <strain evidence="2">cv. Salinas</strain>
        <tissue evidence="1">Seedlings</tissue>
    </source>
</reference>
<protein>
    <submittedName>
        <fullName evidence="1">Uncharacterized protein</fullName>
    </submittedName>
</protein>
<keyword evidence="2" id="KW-1185">Reference proteome</keyword>
<gene>
    <name evidence="1" type="ORF">LSAT_V11C900461800</name>
</gene>
<comment type="caution">
    <text evidence="1">The sequence shown here is derived from an EMBL/GenBank/DDBJ whole genome shotgun (WGS) entry which is preliminary data.</text>
</comment>
<sequence length="258" mass="29973">MAIWRVLKPMKELGLKVRNPRFRLKEGYLIWDVPGQYMLKNATEMYNLYNLEKERIEKEDVLGVLGEVHNVLQVSDEKVTPDVLVEGESKVSCFSEASQSESSVSNGESQSKSPEIVKVKKFCSIGTQTKDFSCSNDVVEGMVPYRKLIIQDVQIYQTPKVYVPKACDVQILKYNEDVQVPQACEKVQKVEVKHVQRNFNTNFSLVKDIRSWRKEKRVLVGLMKFLKIFVVQLKSRYYFQKMIDFLQINECARNQLQS</sequence>
<name>A0A9R1UHZ6_LACSA</name>